<accession>A0ABU6GZL7</accession>
<name>A0ABU6GZL7_9BACL</name>
<keyword evidence="2" id="KW-1185">Reference proteome</keyword>
<proteinExistence type="predicted"/>
<dbReference type="Gene3D" id="3.40.50.300">
    <property type="entry name" value="P-loop containing nucleotide triphosphate hydrolases"/>
    <property type="match status" value="1"/>
</dbReference>
<dbReference type="Proteomes" id="UP001344632">
    <property type="component" value="Unassembled WGS sequence"/>
</dbReference>
<dbReference type="InterPro" id="IPR027417">
    <property type="entry name" value="P-loop_NTPase"/>
</dbReference>
<reference evidence="1 2" key="1">
    <citation type="submission" date="2023-03" db="EMBL/GenBank/DDBJ databases">
        <title>Bacillus Genome Sequencing.</title>
        <authorList>
            <person name="Dunlap C."/>
        </authorList>
    </citation>
    <scope>NUCLEOTIDE SEQUENCE [LARGE SCALE GENOMIC DNA]</scope>
    <source>
        <strain evidence="1 2">BD-525</strain>
    </source>
</reference>
<dbReference type="RefSeq" id="WP_326091350.1">
    <property type="nucleotide sequence ID" value="NZ_JARLKZ010000025.1"/>
</dbReference>
<protein>
    <submittedName>
        <fullName evidence="1">AAA family ATPase</fullName>
    </submittedName>
</protein>
<organism evidence="1 2">
    <name type="scientific">Paenibacillus dokdonensis</name>
    <dbReference type="NCBI Taxonomy" id="2567944"/>
    <lineage>
        <taxon>Bacteria</taxon>
        <taxon>Bacillati</taxon>
        <taxon>Bacillota</taxon>
        <taxon>Bacilli</taxon>
        <taxon>Bacillales</taxon>
        <taxon>Paenibacillaceae</taxon>
        <taxon>Paenibacillus</taxon>
    </lineage>
</organism>
<sequence>MKRLVIITVGKTHSGKTTFAKALEQKLPNSVVIDQDNHAAFLSAYYKSLISSQDSKVLKHAITQTVVDFVISQTDKHLILCNSNLD</sequence>
<comment type="caution">
    <text evidence="1">The sequence shown here is derived from an EMBL/GenBank/DDBJ whole genome shotgun (WGS) entry which is preliminary data.</text>
</comment>
<evidence type="ECO:0000313" key="1">
    <source>
        <dbReference type="EMBL" id="MEC0243622.1"/>
    </source>
</evidence>
<dbReference type="EMBL" id="JARLKZ010000025">
    <property type="protein sequence ID" value="MEC0243622.1"/>
    <property type="molecule type" value="Genomic_DNA"/>
</dbReference>
<evidence type="ECO:0000313" key="2">
    <source>
        <dbReference type="Proteomes" id="UP001344632"/>
    </source>
</evidence>
<dbReference type="SUPFAM" id="SSF52540">
    <property type="entry name" value="P-loop containing nucleoside triphosphate hydrolases"/>
    <property type="match status" value="1"/>
</dbReference>
<gene>
    <name evidence="1" type="ORF">P4H66_27770</name>
</gene>